<feature type="transmembrane region" description="Helical" evidence="1">
    <location>
        <begin position="136"/>
        <end position="154"/>
    </location>
</feature>
<feature type="transmembrane region" description="Helical" evidence="1">
    <location>
        <begin position="174"/>
        <end position="195"/>
    </location>
</feature>
<dbReference type="AlphaFoldDB" id="X0ZVL9"/>
<name>X0ZVL9_9ZZZZ</name>
<dbReference type="SUPFAM" id="SSF46785">
    <property type="entry name" value="Winged helix' DNA-binding domain"/>
    <property type="match status" value="1"/>
</dbReference>
<keyword evidence="1" id="KW-0472">Membrane</keyword>
<dbReference type="InterPro" id="IPR036388">
    <property type="entry name" value="WH-like_DNA-bd_sf"/>
</dbReference>
<sequence>MKITTRQREFLKTLIDLYRQKGSSVHYSEVALKIGVSKWTAYDMLQLLHKEGLLEVEYIIPESDNYEWSKLGRSTITFYPTKKGYDISSPTKQKISTNIVELKKIKKEITQKFNELKGKLNIRDLFKEALQSKSPLIFCACLLLILILLIKKITEGVAEIKLISQVIPHTTTNIYAELALIVFAGMCLGVLAKYVSKVPTIYGNNDLGEYTNYIQTYNQYVSQMDKEEQKSLLDFLKETLDEINIKNKK</sequence>
<feature type="domain" description="Winged helix-turn-helix transcription repressor HrcA DNA-binding" evidence="2">
    <location>
        <begin position="3"/>
        <end position="55"/>
    </location>
</feature>
<evidence type="ECO:0000313" key="3">
    <source>
        <dbReference type="EMBL" id="GAG73875.1"/>
    </source>
</evidence>
<keyword evidence="1" id="KW-1133">Transmembrane helix</keyword>
<reference evidence="3" key="1">
    <citation type="journal article" date="2014" name="Front. Microbiol.">
        <title>High frequency of phylogenetically diverse reductive dehalogenase-homologous genes in deep subseafloor sedimentary metagenomes.</title>
        <authorList>
            <person name="Kawai M."/>
            <person name="Futagami T."/>
            <person name="Toyoda A."/>
            <person name="Takaki Y."/>
            <person name="Nishi S."/>
            <person name="Hori S."/>
            <person name="Arai W."/>
            <person name="Tsubouchi T."/>
            <person name="Morono Y."/>
            <person name="Uchiyama I."/>
            <person name="Ito T."/>
            <person name="Fujiyama A."/>
            <person name="Inagaki F."/>
            <person name="Takami H."/>
        </authorList>
    </citation>
    <scope>NUCLEOTIDE SEQUENCE</scope>
    <source>
        <strain evidence="3">Expedition CK06-06</strain>
    </source>
</reference>
<accession>X0ZVL9</accession>
<protein>
    <recommendedName>
        <fullName evidence="2">Winged helix-turn-helix transcription repressor HrcA DNA-binding domain-containing protein</fullName>
    </recommendedName>
</protein>
<dbReference type="GO" id="GO:0006355">
    <property type="term" value="P:regulation of DNA-templated transcription"/>
    <property type="evidence" value="ECO:0007669"/>
    <property type="project" value="InterPro"/>
</dbReference>
<dbReference type="GO" id="GO:0003677">
    <property type="term" value="F:DNA binding"/>
    <property type="evidence" value="ECO:0007669"/>
    <property type="project" value="InterPro"/>
</dbReference>
<evidence type="ECO:0000259" key="2">
    <source>
        <dbReference type="Pfam" id="PF03444"/>
    </source>
</evidence>
<gene>
    <name evidence="3" type="ORF">S01H4_02732</name>
</gene>
<dbReference type="Pfam" id="PF03444">
    <property type="entry name" value="WHD_HrcA"/>
    <property type="match status" value="1"/>
</dbReference>
<dbReference type="EMBL" id="BART01000621">
    <property type="protein sequence ID" value="GAG73875.1"/>
    <property type="molecule type" value="Genomic_DNA"/>
</dbReference>
<proteinExistence type="predicted"/>
<comment type="caution">
    <text evidence="3">The sequence shown here is derived from an EMBL/GenBank/DDBJ whole genome shotgun (WGS) entry which is preliminary data.</text>
</comment>
<dbReference type="Gene3D" id="1.10.10.10">
    <property type="entry name" value="Winged helix-like DNA-binding domain superfamily/Winged helix DNA-binding domain"/>
    <property type="match status" value="1"/>
</dbReference>
<dbReference type="InterPro" id="IPR036390">
    <property type="entry name" value="WH_DNA-bd_sf"/>
</dbReference>
<keyword evidence="1" id="KW-0812">Transmembrane</keyword>
<organism evidence="3">
    <name type="scientific">marine sediment metagenome</name>
    <dbReference type="NCBI Taxonomy" id="412755"/>
    <lineage>
        <taxon>unclassified sequences</taxon>
        <taxon>metagenomes</taxon>
        <taxon>ecological metagenomes</taxon>
    </lineage>
</organism>
<dbReference type="InterPro" id="IPR005104">
    <property type="entry name" value="WHTH_HrcA_DNA-bd"/>
</dbReference>
<evidence type="ECO:0000256" key="1">
    <source>
        <dbReference type="SAM" id="Phobius"/>
    </source>
</evidence>